<dbReference type="PROSITE" id="PS01063">
    <property type="entry name" value="SIGMA70_ECF"/>
    <property type="match status" value="1"/>
</dbReference>
<dbReference type="InterPro" id="IPR039425">
    <property type="entry name" value="RNA_pol_sigma-70-like"/>
</dbReference>
<dbReference type="Gene3D" id="1.10.1740.10">
    <property type="match status" value="1"/>
</dbReference>
<keyword evidence="4 6" id="KW-0238">DNA-binding</keyword>
<keyword evidence="10" id="KW-1185">Reference proteome</keyword>
<dbReference type="OrthoDB" id="9784272at2"/>
<dbReference type="InterPro" id="IPR007630">
    <property type="entry name" value="RNA_pol_sigma70_r4"/>
</dbReference>
<comment type="similarity">
    <text evidence="1 6">Belongs to the sigma-70 factor family. ECF subfamily.</text>
</comment>
<evidence type="ECO:0000256" key="2">
    <source>
        <dbReference type="ARBA" id="ARBA00023015"/>
    </source>
</evidence>
<dbReference type="InterPro" id="IPR036388">
    <property type="entry name" value="WH-like_DNA-bd_sf"/>
</dbReference>
<evidence type="ECO:0000259" key="8">
    <source>
        <dbReference type="Pfam" id="PF04545"/>
    </source>
</evidence>
<dbReference type="AlphaFoldDB" id="A0A5M8Q8K7"/>
<evidence type="ECO:0000256" key="3">
    <source>
        <dbReference type="ARBA" id="ARBA00023082"/>
    </source>
</evidence>
<evidence type="ECO:0000256" key="6">
    <source>
        <dbReference type="RuleBase" id="RU000716"/>
    </source>
</evidence>
<dbReference type="GO" id="GO:0006352">
    <property type="term" value="P:DNA-templated transcription initiation"/>
    <property type="evidence" value="ECO:0007669"/>
    <property type="project" value="InterPro"/>
</dbReference>
<evidence type="ECO:0000256" key="1">
    <source>
        <dbReference type="ARBA" id="ARBA00010641"/>
    </source>
</evidence>
<dbReference type="InterPro" id="IPR014284">
    <property type="entry name" value="RNA_pol_sigma-70_dom"/>
</dbReference>
<dbReference type="InterPro" id="IPR013325">
    <property type="entry name" value="RNA_pol_sigma_r2"/>
</dbReference>
<accession>A0A5M8Q8K7</accession>
<dbReference type="PANTHER" id="PTHR43133:SF66">
    <property type="entry name" value="ECF RNA POLYMERASE SIGMA FACTOR SIGK"/>
    <property type="match status" value="1"/>
</dbReference>
<protein>
    <recommendedName>
        <fullName evidence="6">RNA polymerase sigma factor</fullName>
    </recommendedName>
</protein>
<evidence type="ECO:0000313" key="10">
    <source>
        <dbReference type="Proteomes" id="UP000323221"/>
    </source>
</evidence>
<comment type="caution">
    <text evidence="9">The sequence shown here is derived from an EMBL/GenBank/DDBJ whole genome shotgun (WGS) entry which is preliminary data.</text>
</comment>
<keyword evidence="5 6" id="KW-0804">Transcription</keyword>
<sequence>MTSLALAPRPAILRPVARAHVRRVHVERGPVEIDVEECLVRAADGDQRAFAALYDATAPRVFGLVLRILVDRAQAEEVAQEVFLEAWRQAKRFDPSRGAAISWLLQIAHARAVDRVRSSQAQRDRDARIGIRDTAVPVDVVAEQAEVSLDAARARSALGQLSDAQREAIELAYFDGLTQTEIAERLGAPLGTVKTRMRDGLTRLRGILGVTT</sequence>
<dbReference type="InterPro" id="IPR007627">
    <property type="entry name" value="RNA_pol_sigma70_r2"/>
</dbReference>
<dbReference type="GO" id="GO:0003677">
    <property type="term" value="F:DNA binding"/>
    <property type="evidence" value="ECO:0007669"/>
    <property type="project" value="UniProtKB-KW"/>
</dbReference>
<gene>
    <name evidence="9" type="ORF">FQ330_10925</name>
</gene>
<dbReference type="NCBIfam" id="TIGR02937">
    <property type="entry name" value="sigma70-ECF"/>
    <property type="match status" value="1"/>
</dbReference>
<feature type="domain" description="RNA polymerase sigma-70 region 2" evidence="7">
    <location>
        <begin position="53"/>
        <end position="120"/>
    </location>
</feature>
<dbReference type="InterPro" id="IPR000838">
    <property type="entry name" value="RNA_pol_sigma70_ECF_CS"/>
</dbReference>
<dbReference type="EMBL" id="VOIR01000016">
    <property type="protein sequence ID" value="KAA6431274.1"/>
    <property type="molecule type" value="Genomic_DNA"/>
</dbReference>
<keyword evidence="3 6" id="KW-0731">Sigma factor</keyword>
<evidence type="ECO:0000256" key="4">
    <source>
        <dbReference type="ARBA" id="ARBA00023125"/>
    </source>
</evidence>
<keyword evidence="2 6" id="KW-0805">Transcription regulation</keyword>
<dbReference type="PANTHER" id="PTHR43133">
    <property type="entry name" value="RNA POLYMERASE ECF-TYPE SIGMA FACTO"/>
    <property type="match status" value="1"/>
</dbReference>
<dbReference type="GO" id="GO:0016987">
    <property type="term" value="F:sigma factor activity"/>
    <property type="evidence" value="ECO:0007669"/>
    <property type="project" value="UniProtKB-KW"/>
</dbReference>
<reference evidence="9 10" key="1">
    <citation type="submission" date="2019-08" db="EMBL/GenBank/DDBJ databases">
        <title>Agrococcus lahaulensis sp. nov., isolated from a cold desert of the Indian Himalayas.</title>
        <authorList>
            <person name="Qu J.H."/>
        </authorList>
    </citation>
    <scope>NUCLEOTIDE SEQUENCE [LARGE SCALE GENOMIC DNA]</scope>
    <source>
        <strain evidence="9 10">NS18</strain>
    </source>
</reference>
<dbReference type="NCBIfam" id="NF007228">
    <property type="entry name" value="PRK09646.1"/>
    <property type="match status" value="1"/>
</dbReference>
<dbReference type="InterPro" id="IPR013324">
    <property type="entry name" value="RNA_pol_sigma_r3/r4-like"/>
</dbReference>
<dbReference type="Pfam" id="PF04545">
    <property type="entry name" value="Sigma70_r4"/>
    <property type="match status" value="1"/>
</dbReference>
<evidence type="ECO:0000256" key="5">
    <source>
        <dbReference type="ARBA" id="ARBA00023163"/>
    </source>
</evidence>
<dbReference type="Pfam" id="PF04542">
    <property type="entry name" value="Sigma70_r2"/>
    <property type="match status" value="1"/>
</dbReference>
<dbReference type="Gene3D" id="1.10.10.10">
    <property type="entry name" value="Winged helix-like DNA-binding domain superfamily/Winged helix DNA-binding domain"/>
    <property type="match status" value="1"/>
</dbReference>
<dbReference type="SUPFAM" id="SSF88946">
    <property type="entry name" value="Sigma2 domain of RNA polymerase sigma factors"/>
    <property type="match status" value="1"/>
</dbReference>
<dbReference type="SUPFAM" id="SSF88659">
    <property type="entry name" value="Sigma3 and sigma4 domains of RNA polymerase sigma factors"/>
    <property type="match status" value="1"/>
</dbReference>
<name>A0A5M8Q8K7_9MICO</name>
<dbReference type="Proteomes" id="UP000323221">
    <property type="component" value="Unassembled WGS sequence"/>
</dbReference>
<proteinExistence type="inferred from homology"/>
<organism evidence="9 10">
    <name type="scientific">Agrococcus sediminis</name>
    <dbReference type="NCBI Taxonomy" id="2599924"/>
    <lineage>
        <taxon>Bacteria</taxon>
        <taxon>Bacillati</taxon>
        <taxon>Actinomycetota</taxon>
        <taxon>Actinomycetes</taxon>
        <taxon>Micrococcales</taxon>
        <taxon>Microbacteriaceae</taxon>
        <taxon>Agrococcus</taxon>
    </lineage>
</organism>
<evidence type="ECO:0000259" key="7">
    <source>
        <dbReference type="Pfam" id="PF04542"/>
    </source>
</evidence>
<evidence type="ECO:0000313" key="9">
    <source>
        <dbReference type="EMBL" id="KAA6431274.1"/>
    </source>
</evidence>
<dbReference type="CDD" id="cd06171">
    <property type="entry name" value="Sigma70_r4"/>
    <property type="match status" value="1"/>
</dbReference>
<feature type="domain" description="RNA polymerase sigma-70 region 4" evidence="8">
    <location>
        <begin position="157"/>
        <end position="205"/>
    </location>
</feature>